<sequence>MNMAAKHSFQLLGMLFFLISLLALTKPAIADEDDEIPADFNRSYFPEDFIFGTATSAYQIEGAANKSGRGPSVWDTFTHETSERIRDRSNGDVAVDFYHRYKDDIRNVKDMGFDAFRLSISWSRVIPSGRRREGVNEEGIQFYNNVINEIINNGLKPFVTIFHWDTPQALEDKYGGFLSSNIVNDFRDYADLCFEKFGDRVKYWMTFNEPWSLSGFAYDDGVFAPGRCSSWVNNQCRAGNSATEPYIVAHHLLLAHAAAVQVYRKKYQATQAGKIGITLFTFWYEPLSNNAVDIDAAKTALDFMFGLWMDPLTYGHYPRTVRDLVGDRLLKFTDEESQLLRGSYDFLGLQYYTSYYAKPNAIVEPNHIRYKTDSGVTETPYDYNGNLIGPQANSPWFYIFPKGIRNLLNYTKDTYNDPVIYITENGVDNLNNESQPIGEALQDEFRIDYYRKHLWNTLGSLKDYNVNIKGYFAWSYIDNYEWNIGYTSRFGLYYVDYKNNLTRYCKHSCDWFTRFLNLKSRTNNITQSTSKNLRKAGKFYVM</sequence>
<dbReference type="EMBL" id="JAAGAX010000013">
    <property type="protein sequence ID" value="KAF2293642.1"/>
    <property type="molecule type" value="Genomic_DNA"/>
</dbReference>
<proteinExistence type="inferred from homology"/>
<dbReference type="Gene3D" id="3.20.20.80">
    <property type="entry name" value="Glycosidases"/>
    <property type="match status" value="1"/>
</dbReference>
<dbReference type="InterPro" id="IPR033132">
    <property type="entry name" value="GH_1_N_CS"/>
</dbReference>
<keyword evidence="6" id="KW-1185">Reference proteome</keyword>
<evidence type="ECO:0000256" key="3">
    <source>
        <dbReference type="RuleBase" id="RU003690"/>
    </source>
</evidence>
<dbReference type="PANTHER" id="PTHR10353">
    <property type="entry name" value="GLYCOSYL HYDROLASE"/>
    <property type="match status" value="1"/>
</dbReference>
<gene>
    <name evidence="5" type="ORF">GH714_003634</name>
</gene>
<dbReference type="PROSITE" id="PS00653">
    <property type="entry name" value="GLYCOSYL_HYDROL_F1_2"/>
    <property type="match status" value="1"/>
</dbReference>
<evidence type="ECO:0000313" key="6">
    <source>
        <dbReference type="Proteomes" id="UP000467840"/>
    </source>
</evidence>
<dbReference type="Pfam" id="PF00232">
    <property type="entry name" value="Glyco_hydro_1"/>
    <property type="match status" value="1"/>
</dbReference>
<protein>
    <recommendedName>
        <fullName evidence="7">Beta-glucosidase</fullName>
    </recommendedName>
</protein>
<evidence type="ECO:0000313" key="5">
    <source>
        <dbReference type="EMBL" id="KAF2293642.1"/>
    </source>
</evidence>
<comment type="similarity">
    <text evidence="1 3">Belongs to the glycosyl hydrolase 1 family.</text>
</comment>
<comment type="caution">
    <text evidence="5">The sequence shown here is derived from an EMBL/GenBank/DDBJ whole genome shotgun (WGS) entry which is preliminary data.</text>
</comment>
<dbReference type="Proteomes" id="UP000467840">
    <property type="component" value="Chromosome 7"/>
</dbReference>
<keyword evidence="2" id="KW-0378">Hydrolase</keyword>
<dbReference type="FunFam" id="3.20.20.80:FF:000022">
    <property type="entry name" value="Beta-glucosidase 11"/>
    <property type="match status" value="1"/>
</dbReference>
<organism evidence="5 6">
    <name type="scientific">Hevea brasiliensis</name>
    <name type="common">Para rubber tree</name>
    <name type="synonym">Siphonia brasiliensis</name>
    <dbReference type="NCBI Taxonomy" id="3981"/>
    <lineage>
        <taxon>Eukaryota</taxon>
        <taxon>Viridiplantae</taxon>
        <taxon>Streptophyta</taxon>
        <taxon>Embryophyta</taxon>
        <taxon>Tracheophyta</taxon>
        <taxon>Spermatophyta</taxon>
        <taxon>Magnoliopsida</taxon>
        <taxon>eudicotyledons</taxon>
        <taxon>Gunneridae</taxon>
        <taxon>Pentapetalae</taxon>
        <taxon>rosids</taxon>
        <taxon>fabids</taxon>
        <taxon>Malpighiales</taxon>
        <taxon>Euphorbiaceae</taxon>
        <taxon>Crotonoideae</taxon>
        <taxon>Micrandreae</taxon>
        <taxon>Hevea</taxon>
    </lineage>
</organism>
<dbReference type="InterPro" id="IPR017853">
    <property type="entry name" value="GH"/>
</dbReference>
<feature type="signal peptide" evidence="4">
    <location>
        <begin position="1"/>
        <end position="30"/>
    </location>
</feature>
<feature type="chain" id="PRO_5025657790" description="Beta-glucosidase" evidence="4">
    <location>
        <begin position="31"/>
        <end position="542"/>
    </location>
</feature>
<dbReference type="InterPro" id="IPR001360">
    <property type="entry name" value="Glyco_hydro_1"/>
</dbReference>
<accession>A0A6A6KX96</accession>
<dbReference type="AlphaFoldDB" id="A0A6A6KX96"/>
<evidence type="ECO:0000256" key="1">
    <source>
        <dbReference type="ARBA" id="ARBA00010838"/>
    </source>
</evidence>
<dbReference type="GO" id="GO:0005975">
    <property type="term" value="P:carbohydrate metabolic process"/>
    <property type="evidence" value="ECO:0007669"/>
    <property type="project" value="InterPro"/>
</dbReference>
<reference evidence="5 6" key="1">
    <citation type="journal article" date="2020" name="Mol. Plant">
        <title>The Chromosome-Based Rubber Tree Genome Provides New Insights into Spurge Genome Evolution and Rubber Biosynthesis.</title>
        <authorList>
            <person name="Liu J."/>
            <person name="Shi C."/>
            <person name="Shi C.C."/>
            <person name="Li W."/>
            <person name="Zhang Q.J."/>
            <person name="Zhang Y."/>
            <person name="Li K."/>
            <person name="Lu H.F."/>
            <person name="Shi C."/>
            <person name="Zhu S.T."/>
            <person name="Xiao Z.Y."/>
            <person name="Nan H."/>
            <person name="Yue Y."/>
            <person name="Zhu X.G."/>
            <person name="Wu Y."/>
            <person name="Hong X.N."/>
            <person name="Fan G.Y."/>
            <person name="Tong Y."/>
            <person name="Zhang D."/>
            <person name="Mao C.L."/>
            <person name="Liu Y.L."/>
            <person name="Hao S.J."/>
            <person name="Liu W.Q."/>
            <person name="Lv M.Q."/>
            <person name="Zhang H.B."/>
            <person name="Liu Y."/>
            <person name="Hu-Tang G.R."/>
            <person name="Wang J.P."/>
            <person name="Wang J.H."/>
            <person name="Sun Y.H."/>
            <person name="Ni S.B."/>
            <person name="Chen W.B."/>
            <person name="Zhang X.C."/>
            <person name="Jiao Y.N."/>
            <person name="Eichler E.E."/>
            <person name="Li G.H."/>
            <person name="Liu X."/>
            <person name="Gao L.Z."/>
        </authorList>
    </citation>
    <scope>NUCLEOTIDE SEQUENCE [LARGE SCALE GENOMIC DNA]</scope>
    <source>
        <strain evidence="6">cv. GT1</strain>
        <tissue evidence="5">Leaf</tissue>
    </source>
</reference>
<dbReference type="PANTHER" id="PTHR10353:SF323">
    <property type="entry name" value="LINAMARASE"/>
    <property type="match status" value="1"/>
</dbReference>
<dbReference type="PRINTS" id="PR00131">
    <property type="entry name" value="GLHYDRLASE1"/>
</dbReference>
<name>A0A6A6KX96_HEVBR</name>
<keyword evidence="4" id="KW-0732">Signal</keyword>
<evidence type="ECO:0000256" key="4">
    <source>
        <dbReference type="SAM" id="SignalP"/>
    </source>
</evidence>
<evidence type="ECO:0008006" key="7">
    <source>
        <dbReference type="Google" id="ProtNLM"/>
    </source>
</evidence>
<dbReference type="SUPFAM" id="SSF51445">
    <property type="entry name" value="(Trans)glycosidases"/>
    <property type="match status" value="1"/>
</dbReference>
<evidence type="ECO:0000256" key="2">
    <source>
        <dbReference type="ARBA" id="ARBA00022801"/>
    </source>
</evidence>
<dbReference type="GO" id="GO:0008422">
    <property type="term" value="F:beta-glucosidase activity"/>
    <property type="evidence" value="ECO:0007669"/>
    <property type="project" value="TreeGrafter"/>
</dbReference>